<feature type="domain" description="N-acetyltransferase ESCO acetyl-transferase" evidence="12">
    <location>
        <begin position="285"/>
        <end position="347"/>
    </location>
</feature>
<organism evidence="13 14">
    <name type="scientific">Macrolepiota fuliginosa MF-IS2</name>
    <dbReference type="NCBI Taxonomy" id="1400762"/>
    <lineage>
        <taxon>Eukaryota</taxon>
        <taxon>Fungi</taxon>
        <taxon>Dikarya</taxon>
        <taxon>Basidiomycota</taxon>
        <taxon>Agaricomycotina</taxon>
        <taxon>Agaricomycetes</taxon>
        <taxon>Agaricomycetidae</taxon>
        <taxon>Agaricales</taxon>
        <taxon>Agaricineae</taxon>
        <taxon>Agaricaceae</taxon>
        <taxon>Macrolepiota</taxon>
    </lineage>
</organism>
<evidence type="ECO:0000256" key="5">
    <source>
        <dbReference type="ARBA" id="ARBA00022771"/>
    </source>
</evidence>
<sequence length="355" mass="38266">MQVKRTYGSRSNTTSSSSLLRKTTTQESPTCSTVKQKRPLADSLYDNVPTPLKRQKLSSSKAKAKAKTTPLKQKQKKLTQLHFAIDQSILRTCPLCDLSYTKGAPEDESLHRAHCARVRRGMEWGREEERESAKVGVIEIASQVKIATGERGRIISCPAECTGKTGSKISALLQTINLSLSSPPLTQECLRNSKIYMFLLPQTPTTSNSGSGREKIAGCTVVQRISTAMAIASPDEVAKINGNSGGDSDDAKGGDSNGDGDENPEQRLVAVDSGTGLFCRPDPLPTHMGIPRLFVPSTYRRQGIASELLNAAAATFVHGCPLDPKRGEVAFTQPTGDGKALMTKWGSGAARIYEE</sequence>
<evidence type="ECO:0000256" key="4">
    <source>
        <dbReference type="ARBA" id="ARBA00022723"/>
    </source>
</evidence>
<feature type="domain" description="N-acetyltransferase ESCO zinc-finger" evidence="11">
    <location>
        <begin position="80"/>
        <end position="117"/>
    </location>
</feature>
<dbReference type="Pfam" id="PF13878">
    <property type="entry name" value="zf-C2H2_3"/>
    <property type="match status" value="1"/>
</dbReference>
<keyword evidence="3" id="KW-0808">Transferase</keyword>
<evidence type="ECO:0000256" key="10">
    <source>
        <dbReference type="SAM" id="MobiDB-lite"/>
    </source>
</evidence>
<evidence type="ECO:0000313" key="14">
    <source>
        <dbReference type="Proteomes" id="UP000807342"/>
    </source>
</evidence>
<dbReference type="Pfam" id="PF13880">
    <property type="entry name" value="Acetyltransf_13"/>
    <property type="match status" value="1"/>
</dbReference>
<keyword evidence="5" id="KW-0863">Zinc-finger</keyword>
<reference evidence="13" key="1">
    <citation type="submission" date="2020-11" db="EMBL/GenBank/DDBJ databases">
        <authorList>
            <consortium name="DOE Joint Genome Institute"/>
            <person name="Ahrendt S."/>
            <person name="Riley R."/>
            <person name="Andreopoulos W."/>
            <person name="Labutti K."/>
            <person name="Pangilinan J."/>
            <person name="Ruiz-Duenas F.J."/>
            <person name="Barrasa J.M."/>
            <person name="Sanchez-Garcia M."/>
            <person name="Camarero S."/>
            <person name="Miyauchi S."/>
            <person name="Serrano A."/>
            <person name="Linde D."/>
            <person name="Babiker R."/>
            <person name="Drula E."/>
            <person name="Ayuso-Fernandez I."/>
            <person name="Pacheco R."/>
            <person name="Padilla G."/>
            <person name="Ferreira P."/>
            <person name="Barriuso J."/>
            <person name="Kellner H."/>
            <person name="Castanera R."/>
            <person name="Alfaro M."/>
            <person name="Ramirez L."/>
            <person name="Pisabarro A.G."/>
            <person name="Kuo A."/>
            <person name="Tritt A."/>
            <person name="Lipzen A."/>
            <person name="He G."/>
            <person name="Yan M."/>
            <person name="Ng V."/>
            <person name="Cullen D."/>
            <person name="Martin F."/>
            <person name="Rosso M.-N."/>
            <person name="Henrissat B."/>
            <person name="Hibbett D."/>
            <person name="Martinez A.T."/>
            <person name="Grigoriev I.V."/>
        </authorList>
    </citation>
    <scope>NUCLEOTIDE SEQUENCE</scope>
    <source>
        <strain evidence="13">MF-IS2</strain>
    </source>
</reference>
<dbReference type="InterPro" id="IPR028005">
    <property type="entry name" value="AcTrfase_ESCO_Znf_dom"/>
</dbReference>
<dbReference type="Proteomes" id="UP000807342">
    <property type="component" value="Unassembled WGS sequence"/>
</dbReference>
<dbReference type="PANTHER" id="PTHR45884:SF2">
    <property type="entry name" value="N-ACETYLTRANSFERASE ECO"/>
    <property type="match status" value="1"/>
</dbReference>
<keyword evidence="9" id="KW-0012">Acyltransferase</keyword>
<dbReference type="AlphaFoldDB" id="A0A9P6C666"/>
<accession>A0A9P6C666</accession>
<dbReference type="GO" id="GO:0007064">
    <property type="term" value="P:mitotic sister chromatid cohesion"/>
    <property type="evidence" value="ECO:0007669"/>
    <property type="project" value="TreeGrafter"/>
</dbReference>
<evidence type="ECO:0000256" key="1">
    <source>
        <dbReference type="ARBA" id="ARBA00004123"/>
    </source>
</evidence>
<dbReference type="SUPFAM" id="SSF55729">
    <property type="entry name" value="Acyl-CoA N-acyltransferases (Nat)"/>
    <property type="match status" value="1"/>
</dbReference>
<evidence type="ECO:0000256" key="7">
    <source>
        <dbReference type="ARBA" id="ARBA00023242"/>
    </source>
</evidence>
<dbReference type="GO" id="GO:0000785">
    <property type="term" value="C:chromatin"/>
    <property type="evidence" value="ECO:0007669"/>
    <property type="project" value="TreeGrafter"/>
</dbReference>
<evidence type="ECO:0000256" key="3">
    <source>
        <dbReference type="ARBA" id="ARBA00022679"/>
    </source>
</evidence>
<evidence type="ECO:0008006" key="15">
    <source>
        <dbReference type="Google" id="ProtNLM"/>
    </source>
</evidence>
<dbReference type="EMBL" id="MU151063">
    <property type="protein sequence ID" value="KAF9453262.1"/>
    <property type="molecule type" value="Genomic_DNA"/>
</dbReference>
<comment type="similarity">
    <text evidence="2">Belongs to the acetyltransferase family. ECO subfamily.</text>
</comment>
<dbReference type="PANTHER" id="PTHR45884">
    <property type="entry name" value="N-ACETYLTRANSFERASE ECO"/>
    <property type="match status" value="1"/>
</dbReference>
<evidence type="ECO:0000256" key="9">
    <source>
        <dbReference type="ARBA" id="ARBA00023315"/>
    </source>
</evidence>
<keyword evidence="14" id="KW-1185">Reference proteome</keyword>
<evidence type="ECO:0000259" key="12">
    <source>
        <dbReference type="Pfam" id="PF13880"/>
    </source>
</evidence>
<dbReference type="InterPro" id="IPR028009">
    <property type="entry name" value="ESCO_Acetyltransf_dom"/>
</dbReference>
<dbReference type="InterPro" id="IPR016181">
    <property type="entry name" value="Acyl_CoA_acyltransferase"/>
</dbReference>
<feature type="region of interest" description="Disordered" evidence="10">
    <location>
        <begin position="1"/>
        <end position="73"/>
    </location>
</feature>
<evidence type="ECO:0000256" key="8">
    <source>
        <dbReference type="ARBA" id="ARBA00023306"/>
    </source>
</evidence>
<keyword evidence="4" id="KW-0479">Metal-binding</keyword>
<keyword evidence="7" id="KW-0539">Nucleus</keyword>
<feature type="region of interest" description="Disordered" evidence="10">
    <location>
        <begin position="238"/>
        <end position="266"/>
    </location>
</feature>
<feature type="compositionally biased region" description="Low complexity" evidence="10">
    <location>
        <begin position="57"/>
        <end position="72"/>
    </location>
</feature>
<gene>
    <name evidence="13" type="ORF">P691DRAFT_659101</name>
</gene>
<feature type="compositionally biased region" description="Low complexity" evidence="10">
    <location>
        <begin position="1"/>
        <end position="25"/>
    </location>
</feature>
<proteinExistence type="inferred from homology"/>
<evidence type="ECO:0000259" key="11">
    <source>
        <dbReference type="Pfam" id="PF13878"/>
    </source>
</evidence>
<dbReference type="GO" id="GO:0061733">
    <property type="term" value="F:protein-lysine-acetyltransferase activity"/>
    <property type="evidence" value="ECO:0007669"/>
    <property type="project" value="TreeGrafter"/>
</dbReference>
<comment type="caution">
    <text evidence="13">The sequence shown here is derived from an EMBL/GenBank/DDBJ whole genome shotgun (WGS) entry which is preliminary data.</text>
</comment>
<comment type="subcellular location">
    <subcellularLocation>
        <location evidence="1">Nucleus</location>
    </subcellularLocation>
</comment>
<keyword evidence="8" id="KW-0131">Cell cycle</keyword>
<keyword evidence="6" id="KW-0862">Zinc</keyword>
<evidence type="ECO:0000256" key="2">
    <source>
        <dbReference type="ARBA" id="ARBA00005816"/>
    </source>
</evidence>
<dbReference type="CDD" id="cd04301">
    <property type="entry name" value="NAT_SF"/>
    <property type="match status" value="1"/>
</dbReference>
<dbReference type="GO" id="GO:0005634">
    <property type="term" value="C:nucleus"/>
    <property type="evidence" value="ECO:0007669"/>
    <property type="project" value="UniProtKB-SubCell"/>
</dbReference>
<evidence type="ECO:0000256" key="6">
    <source>
        <dbReference type="ARBA" id="ARBA00022833"/>
    </source>
</evidence>
<evidence type="ECO:0000313" key="13">
    <source>
        <dbReference type="EMBL" id="KAF9453262.1"/>
    </source>
</evidence>
<name>A0A9P6C666_9AGAR</name>
<dbReference type="GO" id="GO:0008270">
    <property type="term" value="F:zinc ion binding"/>
    <property type="evidence" value="ECO:0007669"/>
    <property type="project" value="UniProtKB-KW"/>
</dbReference>
<dbReference type="OrthoDB" id="428854at2759"/>
<protein>
    <recommendedName>
        <fullName evidence="15">N-acetyltransferase ECO1</fullName>
    </recommendedName>
</protein>